<dbReference type="SUPFAM" id="SSF48403">
    <property type="entry name" value="Ankyrin repeat"/>
    <property type="match status" value="1"/>
</dbReference>
<evidence type="ECO:0000256" key="7">
    <source>
        <dbReference type="ARBA" id="ARBA00049534"/>
    </source>
</evidence>
<dbReference type="NCBIfam" id="TIGR03814">
    <property type="entry name" value="Gln_ase"/>
    <property type="match status" value="1"/>
</dbReference>
<dbReference type="InterPro" id="IPR012338">
    <property type="entry name" value="Beta-lactam/transpept-like"/>
</dbReference>
<dbReference type="GO" id="GO:0006543">
    <property type="term" value="P:L-glutamine catabolic process"/>
    <property type="evidence" value="ECO:0007669"/>
    <property type="project" value="TreeGrafter"/>
</dbReference>
<dbReference type="AlphaFoldDB" id="A0AAE1CPL9"/>
<comment type="subunit">
    <text evidence="2">Homotetramer.</text>
</comment>
<evidence type="ECO:0000256" key="1">
    <source>
        <dbReference type="ARBA" id="ARBA00011076"/>
    </source>
</evidence>
<evidence type="ECO:0000256" key="8">
    <source>
        <dbReference type="ARBA" id="ARBA00077251"/>
    </source>
</evidence>
<dbReference type="PANTHER" id="PTHR12544:SF29">
    <property type="entry name" value="GLUTAMINASE"/>
    <property type="match status" value="1"/>
</dbReference>
<evidence type="ECO:0000256" key="6">
    <source>
        <dbReference type="ARBA" id="ARBA00023043"/>
    </source>
</evidence>
<dbReference type="InterPro" id="IPR002110">
    <property type="entry name" value="Ankyrin_rpt"/>
</dbReference>
<protein>
    <recommendedName>
        <fullName evidence="3">glutaminase</fullName>
        <ecNumber evidence="3">3.5.1.2</ecNumber>
    </recommendedName>
    <alternativeName>
        <fullName evidence="8">L-glutamine amidohydrolase</fullName>
    </alternativeName>
</protein>
<proteinExistence type="inferred from homology"/>
<dbReference type="FunFam" id="3.40.710.10:FF:000008">
    <property type="entry name" value="Glutaminase, isoform E"/>
    <property type="match status" value="1"/>
</dbReference>
<dbReference type="Gene3D" id="3.40.710.10">
    <property type="entry name" value="DD-peptidase/beta-lactamase superfamily"/>
    <property type="match status" value="1"/>
</dbReference>
<evidence type="ECO:0000256" key="5">
    <source>
        <dbReference type="ARBA" id="ARBA00022801"/>
    </source>
</evidence>
<dbReference type="Gene3D" id="1.10.238.210">
    <property type="match status" value="1"/>
</dbReference>
<evidence type="ECO:0000313" key="12">
    <source>
        <dbReference type="Proteomes" id="UP001283361"/>
    </source>
</evidence>
<accession>A0AAE1CPL9</accession>
<evidence type="ECO:0000256" key="9">
    <source>
        <dbReference type="PROSITE-ProRule" id="PRU00023"/>
    </source>
</evidence>
<feature type="domain" description="Glutaminase EF-hand" evidence="10">
    <location>
        <begin position="202"/>
        <end position="287"/>
    </location>
</feature>
<dbReference type="GO" id="GO:0004359">
    <property type="term" value="F:glutaminase activity"/>
    <property type="evidence" value="ECO:0007669"/>
    <property type="project" value="UniProtKB-EC"/>
</dbReference>
<comment type="similarity">
    <text evidence="1">Belongs to the glutaminase family.</text>
</comment>
<evidence type="ECO:0000256" key="3">
    <source>
        <dbReference type="ARBA" id="ARBA00012918"/>
    </source>
</evidence>
<keyword evidence="5" id="KW-0378">Hydrolase</keyword>
<dbReference type="Pfam" id="PF04960">
    <property type="entry name" value="Glutaminase"/>
    <property type="match status" value="1"/>
</dbReference>
<dbReference type="EC" id="3.5.1.2" evidence="3"/>
<evidence type="ECO:0000256" key="4">
    <source>
        <dbReference type="ARBA" id="ARBA00022737"/>
    </source>
</evidence>
<dbReference type="EMBL" id="JAWDGP010007321">
    <property type="protein sequence ID" value="KAK3726180.1"/>
    <property type="molecule type" value="Genomic_DNA"/>
</dbReference>
<name>A0AAE1CPL9_9GAST</name>
<dbReference type="Gene3D" id="1.25.40.20">
    <property type="entry name" value="Ankyrin repeat-containing domain"/>
    <property type="match status" value="1"/>
</dbReference>
<dbReference type="InterPro" id="IPR015868">
    <property type="entry name" value="Glutaminase"/>
</dbReference>
<dbReference type="HAMAP" id="MF_00313">
    <property type="entry name" value="Glutaminase"/>
    <property type="match status" value="1"/>
</dbReference>
<comment type="catalytic activity">
    <reaction evidence="7">
        <text>L-glutamine + H2O = L-glutamate + NH4(+)</text>
        <dbReference type="Rhea" id="RHEA:15889"/>
        <dbReference type="ChEBI" id="CHEBI:15377"/>
        <dbReference type="ChEBI" id="CHEBI:28938"/>
        <dbReference type="ChEBI" id="CHEBI:29985"/>
        <dbReference type="ChEBI" id="CHEBI:58359"/>
        <dbReference type="EC" id="3.5.1.2"/>
    </reaction>
</comment>
<dbReference type="InterPro" id="IPR041541">
    <property type="entry name" value="Glutaminase_EF-hand"/>
</dbReference>
<evidence type="ECO:0000256" key="2">
    <source>
        <dbReference type="ARBA" id="ARBA00011881"/>
    </source>
</evidence>
<dbReference type="SMART" id="SM00248">
    <property type="entry name" value="ANK"/>
    <property type="match status" value="1"/>
</dbReference>
<dbReference type="GO" id="GO:0006537">
    <property type="term" value="P:glutamate biosynthetic process"/>
    <property type="evidence" value="ECO:0007669"/>
    <property type="project" value="TreeGrafter"/>
</dbReference>
<dbReference type="PANTHER" id="PTHR12544">
    <property type="entry name" value="GLUTAMINASE"/>
    <property type="match status" value="1"/>
</dbReference>
<keyword evidence="12" id="KW-1185">Reference proteome</keyword>
<dbReference type="PROSITE" id="PS50088">
    <property type="entry name" value="ANK_REPEAT"/>
    <property type="match status" value="1"/>
</dbReference>
<sequence>MHSSQGHRSIYTCIIGLGRKSFRPLSSQQEYQRSLCLWIDGRISPKTSDLQVSLLYSQPCNVRVHFKRTSSSALPLRSTSLMPFHGQPIQYLRGRLMLNLASLGTKTVLLASQRTAHKGAWRGQFPCVISSLTPNPLCSTLARQFGTHGKGGGGGGGVTPSGGGGSTGTFNTNSYQFMNNSRNIFGVPDGDAMFDLHDIDYHLFDYLSDEQGKLSITKFLQALRATGLRESDPRLKEAMTNLGNVQNEVSDLDAVQNVFIDRETFRECIADNIILIAKAFRHQFIIPEFTRFTNRIDELFWRAKANTKGKLASYIPQLARYNPESWGLAVCTVDGQRYSLGDALDPICIQSMSKPLTYAMVLDELGPDVVHQYVGQEPSGQAFNTISLDYKNRPHNPMVNSGAVIMCALLKQGMNIADKFDYNQQKLKQLSGNEHISFNNSVFLSERQTADRNFALGYYMKENQCFPKGTNLHEILDFYFQLCSVELNCESGAVIAATLANGGICPTTGQKVLEPYCIRDTLSLMLSCGMYDYSGQFAFKVGLPGKSGVSGGIMLVVPNVMGIFMWSPPLDHYGNSVRGIQFCEDLVRSFNFHNYDNLRHTPRKNDPRVQTVDQQANLVVNLLFSAYNGDVTAIRRCALLGMDMSHADYDGRTALHVASAEGHYPVVQFLLEKCQCSPFLVDRWGFMPIDDAKRFQHTKTTELLQSFMDKEKIKANSPKSLSSEEINV</sequence>
<dbReference type="FunFam" id="1.25.40.20:FF:000069">
    <property type="entry name" value="Glutaminase, isoform E"/>
    <property type="match status" value="1"/>
</dbReference>
<dbReference type="Pfam" id="PF13637">
    <property type="entry name" value="Ank_4"/>
    <property type="match status" value="1"/>
</dbReference>
<dbReference type="PROSITE" id="PS50297">
    <property type="entry name" value="ANK_REP_REGION"/>
    <property type="match status" value="1"/>
</dbReference>
<comment type="caution">
    <text evidence="11">The sequence shown here is derived from an EMBL/GenBank/DDBJ whole genome shotgun (WGS) entry which is preliminary data.</text>
</comment>
<dbReference type="Pfam" id="PF17959">
    <property type="entry name" value="EF-hand_14"/>
    <property type="match status" value="1"/>
</dbReference>
<keyword evidence="6 9" id="KW-0040">ANK repeat</keyword>
<evidence type="ECO:0000259" key="10">
    <source>
        <dbReference type="Pfam" id="PF17959"/>
    </source>
</evidence>
<feature type="repeat" description="ANK" evidence="9">
    <location>
        <begin position="650"/>
        <end position="673"/>
    </location>
</feature>
<evidence type="ECO:0000313" key="11">
    <source>
        <dbReference type="EMBL" id="KAK3726180.1"/>
    </source>
</evidence>
<reference evidence="11" key="1">
    <citation type="journal article" date="2023" name="G3 (Bethesda)">
        <title>A reference genome for the long-term kleptoplast-retaining sea slug Elysia crispata morphotype clarki.</title>
        <authorList>
            <person name="Eastman K.E."/>
            <person name="Pendleton A.L."/>
            <person name="Shaikh M.A."/>
            <person name="Suttiyut T."/>
            <person name="Ogas R."/>
            <person name="Tomko P."/>
            <person name="Gavelis G."/>
            <person name="Widhalm J.R."/>
            <person name="Wisecaver J.H."/>
        </authorList>
    </citation>
    <scope>NUCLEOTIDE SEQUENCE</scope>
    <source>
        <strain evidence="11">ECLA1</strain>
    </source>
</reference>
<gene>
    <name evidence="11" type="ORF">RRG08_031507</name>
</gene>
<organism evidence="11 12">
    <name type="scientific">Elysia crispata</name>
    <name type="common">lettuce slug</name>
    <dbReference type="NCBI Taxonomy" id="231223"/>
    <lineage>
        <taxon>Eukaryota</taxon>
        <taxon>Metazoa</taxon>
        <taxon>Spiralia</taxon>
        <taxon>Lophotrochozoa</taxon>
        <taxon>Mollusca</taxon>
        <taxon>Gastropoda</taxon>
        <taxon>Heterobranchia</taxon>
        <taxon>Euthyneura</taxon>
        <taxon>Panpulmonata</taxon>
        <taxon>Sacoglossa</taxon>
        <taxon>Placobranchoidea</taxon>
        <taxon>Plakobranchidae</taxon>
        <taxon>Elysia</taxon>
    </lineage>
</organism>
<dbReference type="InterPro" id="IPR036770">
    <property type="entry name" value="Ankyrin_rpt-contain_sf"/>
</dbReference>
<dbReference type="Proteomes" id="UP001283361">
    <property type="component" value="Unassembled WGS sequence"/>
</dbReference>
<keyword evidence="4" id="KW-0677">Repeat</keyword>
<dbReference type="SUPFAM" id="SSF56601">
    <property type="entry name" value="beta-lactamase/transpeptidase-like"/>
    <property type="match status" value="1"/>
</dbReference>